<dbReference type="Gene3D" id="3.30.420.10">
    <property type="entry name" value="Ribonuclease H-like superfamily/Ribonuclease H"/>
    <property type="match status" value="1"/>
</dbReference>
<dbReference type="GO" id="GO:0015074">
    <property type="term" value="P:DNA integration"/>
    <property type="evidence" value="ECO:0007669"/>
    <property type="project" value="InterPro"/>
</dbReference>
<dbReference type="KEGG" id="cvt:B843_04310"/>
<evidence type="ECO:0000256" key="1">
    <source>
        <dbReference type="ARBA" id="ARBA00009277"/>
    </source>
</evidence>
<dbReference type="AlphaFoldDB" id="W5Y022"/>
<dbReference type="GO" id="GO:0000150">
    <property type="term" value="F:DNA strand exchange activity"/>
    <property type="evidence" value="ECO:0007669"/>
    <property type="project" value="InterPro"/>
</dbReference>
<dbReference type="Pfam" id="PF02796">
    <property type="entry name" value="HTH_7"/>
    <property type="match status" value="1"/>
</dbReference>
<dbReference type="InterPro" id="IPR006120">
    <property type="entry name" value="Resolvase_HTH_dom"/>
</dbReference>
<dbReference type="Gene3D" id="1.10.10.60">
    <property type="entry name" value="Homeodomain-like"/>
    <property type="match status" value="1"/>
</dbReference>
<sequence length="406" mass="45665">MISMDDWAQIRILRKDGMSIRKIAATVGCAKKTVERALASNTPASYSKRAPQKTAFDEVELDVRALLDEVPDMKATVIAQRVAWQGSMSWFRENIRRIRPEYLPHDPVDTLDHKPGVQIQCDLMFPDDGIPDTHGHAGVFPVLVMVASYSRFMAACVLPTRTTGDLVSGMWLLLQQRFGVVPKQLLWDHESGIGQKRLVDQVVGFSGTLGVRIKQAPPRDPETKGIVERHNEYLKTSFFPGRHFADHQDAQAQLDGWIDTIANTRVHASLAQRPVDRWVVDKAAMNPLPPYPPQTGLTRQVRLPRNYYVSVDANRYSVSPSAIGKIVTIFVQLDRVLVTDGTGLIVADHERVWGKNHTVTDPQHQRLAKQMRQQLAQPTPRLGDIVVETADLNVYDRLTGWQEYSA</sequence>
<evidence type="ECO:0000313" key="4">
    <source>
        <dbReference type="EMBL" id="AHI22251.1"/>
    </source>
</evidence>
<dbReference type="GO" id="GO:0003677">
    <property type="term" value="F:DNA binding"/>
    <property type="evidence" value="ECO:0007669"/>
    <property type="project" value="InterPro"/>
</dbReference>
<dbReference type="InterPro" id="IPR054353">
    <property type="entry name" value="IstA-like_C"/>
</dbReference>
<dbReference type="PANTHER" id="PTHR35004">
    <property type="entry name" value="TRANSPOSASE RV3428C-RELATED"/>
    <property type="match status" value="1"/>
</dbReference>
<dbReference type="HOGENOM" id="CLU_056509_0_0_11"/>
<dbReference type="KEGG" id="cvt:B843_04280"/>
<protein>
    <submittedName>
        <fullName evidence="3">Integrase catalytic subunit</fullName>
    </submittedName>
</protein>
<proteinExistence type="inferred from homology"/>
<dbReference type="Pfam" id="PF22483">
    <property type="entry name" value="Mu-transpos_C_2"/>
    <property type="match status" value="1"/>
</dbReference>
<keyword evidence="5" id="KW-1185">Reference proteome</keyword>
<evidence type="ECO:0000313" key="5">
    <source>
        <dbReference type="Proteomes" id="UP000019222"/>
    </source>
</evidence>
<evidence type="ECO:0000313" key="3">
    <source>
        <dbReference type="EMBL" id="AHI22245.1"/>
    </source>
</evidence>
<evidence type="ECO:0000259" key="2">
    <source>
        <dbReference type="PROSITE" id="PS50994"/>
    </source>
</evidence>
<dbReference type="EMBL" id="CP004353">
    <property type="protein sequence ID" value="AHI22251.1"/>
    <property type="molecule type" value="Genomic_DNA"/>
</dbReference>
<dbReference type="PANTHER" id="PTHR35004:SF8">
    <property type="entry name" value="TRANSPOSASE RV3428C-RELATED"/>
    <property type="match status" value="1"/>
</dbReference>
<dbReference type="Proteomes" id="UP000019222">
    <property type="component" value="Chromosome"/>
</dbReference>
<dbReference type="SUPFAM" id="SSF53098">
    <property type="entry name" value="Ribonuclease H-like"/>
    <property type="match status" value="1"/>
</dbReference>
<dbReference type="InterPro" id="IPR036397">
    <property type="entry name" value="RNaseH_sf"/>
</dbReference>
<feature type="domain" description="Integrase catalytic" evidence="2">
    <location>
        <begin position="111"/>
        <end position="282"/>
    </location>
</feature>
<comment type="similarity">
    <text evidence="1">Belongs to the transposase IS21/IS408/IS1162 family.</text>
</comment>
<dbReference type="InterPro" id="IPR001584">
    <property type="entry name" value="Integrase_cat-core"/>
</dbReference>
<dbReference type="InterPro" id="IPR012337">
    <property type="entry name" value="RNaseH-like_sf"/>
</dbReference>
<dbReference type="NCBIfam" id="NF033546">
    <property type="entry name" value="transpos_IS21"/>
    <property type="match status" value="1"/>
</dbReference>
<dbReference type="STRING" id="1224164.B843_04280"/>
<gene>
    <name evidence="3" type="ORF">B843_04280</name>
    <name evidence="4" type="ORF">B843_04310</name>
</gene>
<dbReference type="PROSITE" id="PS50994">
    <property type="entry name" value="INTEGRASE"/>
    <property type="match status" value="1"/>
</dbReference>
<dbReference type="Pfam" id="PF13683">
    <property type="entry name" value="rve_3"/>
    <property type="match status" value="1"/>
</dbReference>
<dbReference type="eggNOG" id="COG4584">
    <property type="taxonomic scope" value="Bacteria"/>
</dbReference>
<organism evidence="3 5">
    <name type="scientific">Corynebacterium vitaeruminis DSM 20294</name>
    <dbReference type="NCBI Taxonomy" id="1224164"/>
    <lineage>
        <taxon>Bacteria</taxon>
        <taxon>Bacillati</taxon>
        <taxon>Actinomycetota</taxon>
        <taxon>Actinomycetes</taxon>
        <taxon>Mycobacteriales</taxon>
        <taxon>Corynebacteriaceae</taxon>
        <taxon>Corynebacterium</taxon>
    </lineage>
</organism>
<dbReference type="EMBL" id="CP004353">
    <property type="protein sequence ID" value="AHI22245.1"/>
    <property type="molecule type" value="Genomic_DNA"/>
</dbReference>
<name>W5Y022_9CORY</name>
<accession>W5Y022</accession>
<reference evidence="3 5" key="1">
    <citation type="submission" date="2013-02" db="EMBL/GenBank/DDBJ databases">
        <title>The complete genome sequence of Corynebacterium vitaeruminis DSM 20294.</title>
        <authorList>
            <person name="Ruckert C."/>
            <person name="Albersmeier A."/>
            <person name="Kalinowski J."/>
        </authorList>
    </citation>
    <scope>NUCLEOTIDE SEQUENCE [LARGE SCALE GENOMIC DNA]</scope>
    <source>
        <strain evidence="5">ATCC 10234</strain>
        <strain evidence="3">DSM 20294</strain>
    </source>
</reference>